<dbReference type="InterPro" id="IPR051044">
    <property type="entry name" value="MAG_DAG_Lipase"/>
</dbReference>
<proteinExistence type="predicted"/>
<dbReference type="GeneID" id="78391251"/>
<dbReference type="EMBL" id="CP027228">
    <property type="protein sequence ID" value="AVM47885.1"/>
    <property type="molecule type" value="Genomic_DNA"/>
</dbReference>
<dbReference type="Pfam" id="PF12146">
    <property type="entry name" value="Hydrolase_4"/>
    <property type="match status" value="1"/>
</dbReference>
<keyword evidence="3" id="KW-1185">Reference proteome</keyword>
<name>A0A2S0L3Q1_9FIRM</name>
<dbReference type="KEGG" id="mdv:C5Q96_03140"/>
<evidence type="ECO:0000313" key="3">
    <source>
        <dbReference type="Proteomes" id="UP000237883"/>
    </source>
</evidence>
<dbReference type="PANTHER" id="PTHR11614">
    <property type="entry name" value="PHOSPHOLIPASE-RELATED"/>
    <property type="match status" value="1"/>
</dbReference>
<feature type="domain" description="Serine aminopeptidase S33" evidence="1">
    <location>
        <begin position="27"/>
        <end position="287"/>
    </location>
</feature>
<evidence type="ECO:0000259" key="1">
    <source>
        <dbReference type="Pfam" id="PF12146"/>
    </source>
</evidence>
<sequence length="307" mass="34438">MAEYRDIYRRAANGEGQVVSFKYTRVNPRAIVQIVHDISEHSMRYHELAVALNDYGFYVCGNDLIGHGMSKQGHQGCFGIKKNSYEGLLGDIDSLFNEVSAEVGGTVPRIIIGAGFGAMLSELYTIKYGNISMIISMENLEIPAALSFIKLNANNHIKRKGFNSVSESVHNTMYQMGKPAGSPPYNEFFWISSDEGELKKYVDDEDCGFMLTASAYREMISVIEQLRGKDGIVRLPDIPIYILAGSEDQRGNCGNSVMRIANMLSAKGHNEVSYKLYKDCYHDILHDICKKQVIKDILGWIEHKLNK</sequence>
<dbReference type="Proteomes" id="UP000237883">
    <property type="component" value="Chromosome"/>
</dbReference>
<reference evidence="3" key="1">
    <citation type="submission" date="2018-02" db="EMBL/GenBank/DDBJ databases">
        <authorList>
            <person name="Holder M.E."/>
            <person name="Ajami N.J."/>
            <person name="Petrosino J.F."/>
        </authorList>
    </citation>
    <scope>NUCLEOTIDE SEQUENCE [LARGE SCALE GENOMIC DNA]</scope>
    <source>
        <strain evidence="3">CCUG 47132</strain>
    </source>
</reference>
<evidence type="ECO:0000313" key="2">
    <source>
        <dbReference type="EMBL" id="AVM47885.1"/>
    </source>
</evidence>
<protein>
    <recommendedName>
        <fullName evidence="1">Serine aminopeptidase S33 domain-containing protein</fullName>
    </recommendedName>
</protein>
<dbReference type="Gene3D" id="3.40.50.1820">
    <property type="entry name" value="alpha/beta hydrolase"/>
    <property type="match status" value="1"/>
</dbReference>
<dbReference type="RefSeq" id="WP_106056964.1">
    <property type="nucleotide sequence ID" value="NZ_CP027228.1"/>
</dbReference>
<dbReference type="AlphaFoldDB" id="A0A2S0L3Q1"/>
<dbReference type="InterPro" id="IPR022742">
    <property type="entry name" value="Hydrolase_4"/>
</dbReference>
<dbReference type="SUPFAM" id="SSF53474">
    <property type="entry name" value="alpha/beta-Hydrolases"/>
    <property type="match status" value="1"/>
</dbReference>
<organism evidence="2 3">
    <name type="scientific">Mogibacterium diversum</name>
    <dbReference type="NCBI Taxonomy" id="114527"/>
    <lineage>
        <taxon>Bacteria</taxon>
        <taxon>Bacillati</taxon>
        <taxon>Bacillota</taxon>
        <taxon>Clostridia</taxon>
        <taxon>Peptostreptococcales</taxon>
        <taxon>Anaerovoracaceae</taxon>
        <taxon>Mogibacterium</taxon>
    </lineage>
</organism>
<gene>
    <name evidence="2" type="ORF">C5Q96_03140</name>
</gene>
<accession>A0A2S0L3Q1</accession>
<dbReference type="InterPro" id="IPR029058">
    <property type="entry name" value="AB_hydrolase_fold"/>
</dbReference>
<dbReference type="OrthoDB" id="9806902at2"/>